<feature type="compositionally biased region" description="Basic and acidic residues" evidence="1">
    <location>
        <begin position="1"/>
        <end position="25"/>
    </location>
</feature>
<feature type="region of interest" description="Disordered" evidence="1">
    <location>
        <begin position="369"/>
        <end position="399"/>
    </location>
</feature>
<proteinExistence type="predicted"/>
<protein>
    <submittedName>
        <fullName evidence="2">Uncharacterized protein</fullName>
    </submittedName>
</protein>
<sequence length="683" mass="73495">MVDSKKQQAIKEHEIDNMDSADRSNGDGFDVSSTVVASSSDIETSARQIRGSGGEFGQTERLTDILVDDGDGDLFLQRNNGENRVMQWLQAPDMQFMGACRADERLKPLLKLNVSSGATEDRLLTHLSQHFESSEVAVLARCLCIPLVSVRVGKIDKQGTLLCPTATSGNLNVILLPTSNLCISFVGDDGNAEGLATLSTDLQCSAVAIDALPADKSERSFLIKVPDGKIFYFWCSEQSKLLGIELLEKLRDLLKRKPSLAELSGISESRLDCFAIHLQTYLVGSSVTTTQASTVFSTIPFPTSSFDSPELCQNARSLSASLKPSRSRHYSIPATKTNSLYQGGLSLRSSSFKDGRVVREEFRRHGDDHLPCVDNLSTSSPSTAETSGSSHPEKDKLPEATGTCLFSPSNFLESLGKSADPPFLSPASQVASIGSSLFSPDYCWCPPVASPLQYTVDCLQLPILSTETLSLPPLSSLLSAPRSSFLPVKAPVNLAEVPCLDFPPFLPEPLVRLPLSMTNSQQIPIFIPHMCDPIVHIPFIDVCSSGQGYLVSAGPAISTTIPPLLPNLVNPLIPETDSMMEKGARETLRLLISGSSSQTNPELINVLPSVLNNIDEQRSMLAAGSRSVYAGAADDTAIANSIAAMGCVMKRCFSKCNLVYELEKPGGPDGACLDNDKVEEGKD</sequence>
<dbReference type="EMBL" id="CAUOFW020000725">
    <property type="protein sequence ID" value="CAK9135727.1"/>
    <property type="molecule type" value="Genomic_DNA"/>
</dbReference>
<feature type="region of interest" description="Disordered" evidence="1">
    <location>
        <begin position="1"/>
        <end position="37"/>
    </location>
</feature>
<reference evidence="2 3" key="1">
    <citation type="submission" date="2024-02" db="EMBL/GenBank/DDBJ databases">
        <authorList>
            <person name="Vignale AGUSTIN F."/>
            <person name="Sosa J E."/>
            <person name="Modenutti C."/>
        </authorList>
    </citation>
    <scope>NUCLEOTIDE SEQUENCE [LARGE SCALE GENOMIC DNA]</scope>
</reference>
<dbReference type="AlphaFoldDB" id="A0ABC8QTI0"/>
<comment type="caution">
    <text evidence="2">The sequence shown here is derived from an EMBL/GenBank/DDBJ whole genome shotgun (WGS) entry which is preliminary data.</text>
</comment>
<evidence type="ECO:0000313" key="2">
    <source>
        <dbReference type="EMBL" id="CAK9135727.1"/>
    </source>
</evidence>
<organism evidence="2 3">
    <name type="scientific">Ilex paraguariensis</name>
    <name type="common">yerba mate</name>
    <dbReference type="NCBI Taxonomy" id="185542"/>
    <lineage>
        <taxon>Eukaryota</taxon>
        <taxon>Viridiplantae</taxon>
        <taxon>Streptophyta</taxon>
        <taxon>Embryophyta</taxon>
        <taxon>Tracheophyta</taxon>
        <taxon>Spermatophyta</taxon>
        <taxon>Magnoliopsida</taxon>
        <taxon>eudicotyledons</taxon>
        <taxon>Gunneridae</taxon>
        <taxon>Pentapetalae</taxon>
        <taxon>asterids</taxon>
        <taxon>campanulids</taxon>
        <taxon>Aquifoliales</taxon>
        <taxon>Aquifoliaceae</taxon>
        <taxon>Ilex</taxon>
    </lineage>
</organism>
<dbReference type="PANTHER" id="PTHR36741:SF1">
    <property type="entry name" value="OS07G0100500 PROTEIN"/>
    <property type="match status" value="1"/>
</dbReference>
<feature type="compositionally biased region" description="Low complexity" evidence="1">
    <location>
        <begin position="377"/>
        <end position="390"/>
    </location>
</feature>
<accession>A0ABC8QTI0</accession>
<dbReference type="Proteomes" id="UP001642360">
    <property type="component" value="Unassembled WGS sequence"/>
</dbReference>
<evidence type="ECO:0000313" key="3">
    <source>
        <dbReference type="Proteomes" id="UP001642360"/>
    </source>
</evidence>
<keyword evidence="3" id="KW-1185">Reference proteome</keyword>
<dbReference type="PANTHER" id="PTHR36741">
    <property type="entry name" value="OS07G0100500 PROTEIN"/>
    <property type="match status" value="1"/>
</dbReference>
<evidence type="ECO:0000256" key="1">
    <source>
        <dbReference type="SAM" id="MobiDB-lite"/>
    </source>
</evidence>
<gene>
    <name evidence="2" type="ORF">ILEXP_LOCUS2689</name>
</gene>
<name>A0ABC8QTI0_9AQUA</name>